<comment type="similarity">
    <text evidence="6">Belongs to the DOP1 family.</text>
</comment>
<evidence type="ECO:0000256" key="7">
    <source>
        <dbReference type="SAM" id="MobiDB-lite"/>
    </source>
</evidence>
<evidence type="ECO:0000256" key="2">
    <source>
        <dbReference type="ARBA" id="ARBA00022448"/>
    </source>
</evidence>
<dbReference type="Proteomes" id="UP001360560">
    <property type="component" value="Unassembled WGS sequence"/>
</dbReference>
<comment type="caution">
    <text evidence="11">The sequence shown here is derived from an EMBL/GenBank/DDBJ whole genome shotgun (WGS) entry which is preliminary data.</text>
</comment>
<dbReference type="PANTHER" id="PTHR14042">
    <property type="entry name" value="DOPEY-RELATED"/>
    <property type="match status" value="1"/>
</dbReference>
<feature type="region of interest" description="Disordered" evidence="7">
    <location>
        <begin position="337"/>
        <end position="368"/>
    </location>
</feature>
<dbReference type="InterPro" id="IPR016024">
    <property type="entry name" value="ARM-type_fold"/>
</dbReference>
<feature type="domain" description="DOP1-like C-terminal" evidence="10">
    <location>
        <begin position="1182"/>
        <end position="1695"/>
    </location>
</feature>
<dbReference type="InterPro" id="IPR056458">
    <property type="entry name" value="TPR_DOP1_M"/>
</dbReference>
<evidence type="ECO:0000256" key="6">
    <source>
        <dbReference type="ARBA" id="ARBA00046326"/>
    </source>
</evidence>
<evidence type="ECO:0000256" key="5">
    <source>
        <dbReference type="ARBA" id="ARBA00023136"/>
    </source>
</evidence>
<keyword evidence="12" id="KW-1185">Reference proteome</keyword>
<gene>
    <name evidence="11" type="ORF">DASC09_055620</name>
</gene>
<dbReference type="RefSeq" id="XP_064855219.1">
    <property type="nucleotide sequence ID" value="XM_064999147.1"/>
</dbReference>
<dbReference type="Pfam" id="PF04118">
    <property type="entry name" value="Dopey_N"/>
    <property type="match status" value="1"/>
</dbReference>
<sequence length="1717" mass="195990">MISRLKLCSPVLSDEKKTSRDDTEKLIMSACLTVLRKDMSLNRRLWNWLLGTDDSISTPVLEVAGDVSHNGTISDTSSKNRMMTRIKYFTEYGQQSLVEGFLKLINSDFLDDRIKGYKVSLAFMDKWEIGLLITSKIFVPFLRSVQSSLFESNNLGKPGAPEEEESEEIKFKKEKYDELFKSASAFFDTIESSSIWSTCFELIHQVADIKTLNENLKLLMFIIKSFNVSEEDMVIDHLPLMLISLIILKLNNYNTAIDNAVLFEIIKDILEMIPGEVFYNGEGEFLSKEQALYLKELFDEKSDSETFNRNIEVYSQKIYSKIAKIYSKEEDISSLGNTILQDDDDDDDDDDDGDDDDDDDDDDDEDDKSLIQIEEKSDIDETKQTLEVLNDTEITENEMLNNNERSISVFILFTFIMCKALDIDQENGLFYSYSTLYSDMLDKIPVMNSSILVWKDNQLNTKVMNKAHKLINAVQKKNSIHSISNVDRNLILDFYSLGISDNIIDRHSDNNRSSIDDSYVSIAFGISSLFAKLMMSYTEPHQKMNLLKLTLELLYNILILPSNKYQIEATTFLLSLELASEPEYIESGIASIFSKLNSQNEFEKIIKVVKILWGQTSTIPSDIVVRKPIFIILDELKHRNSNYLMISDWITYILQEERRDRFFNIVISPILEFKFLFTKKLELIDDFDIFNYHLETIINIFQVDEANVTEALQNEILQIDSNLLAILQQNSESGNGISTYTGLIIHILLEFLSLKINYESETSGIGYEIFESESFNRASLSCITLLSLLLDANEANTDEIMTKLINMSYKNLKHGFEKQKLSINPSIEQLVSINFFNLISSYIDKCHHKDKRLSILDINLESPIRSERSLTKSKELKFNYIEYLVFSLGYVENPLVFKYWVNLLVKTLVNLSDCIFQVLIPITESICAKIKSFFKLIKFQLEDKKETNDQQSSFSNVDNVDQVIGLLMNALEELLSYSHMYLSASEAKPKGSSKNVAADPGFLTSVMSGVFSVESPDAINFEESNRYTVLLAFESTIESCFDIWLWGDSKTSLTKYTSSASATSLVKLGEVSSIMSNNVRGTLDSLKSLENTASKIKFKSRKLLEKLYQIEPLQLLHTLMKGDPSFSSSLFKMLHVLDNSRPQITIPHIFDSINIKLNPDAIKSDYKSSLTNKFVDKSIGIFLVEYLKSLDIEVIEDIYTVSMNFLKDVNAMSINYNSVIPYILQFASILTKKLSKLKFGEQKKIRKEVGDNYLRLLSYALSSRGVLGKSQALPIINDFGEISTENGKPLLNSHEENLSAEKINESVITTTTTSQDIVTRKDICLALIAIIPDLSNPIIQEGEKSVTVISSIILNAIQPLLKSRKVSELPNYVIELILVISESSSSMGNRIWRGLIYEIFTDPDFFNIDINDKYLKDSWARIISAWINDDKDKIIELIAKVQPFNGNSSTLFNWNEGETTSKVLKLKRITYLLLISTNDKYMGLLKDLVDKLVEVLQSSKNELHSQVFLSLRALVLRFSATHLNNYWITMYSELEKAFSDFIIEMMNFEEEMTKGTGETSRDLSESVDVQLLLSASKLLDLILTLGFEEFQLDEWIFIDDSMETVSRGIIGDGASGKTYRSAPLVIGLIDKISRLRAYKLPIASDGRKVKIVSDAMSENRYKIPMLYGYSYLEGLELLKPFFDSLSYYNFERVYGLKTPDLDKCVDDVYNDLFKSHR</sequence>
<feature type="domain" description="DOP1-like middle TPR" evidence="9">
    <location>
        <begin position="88"/>
        <end position="291"/>
    </location>
</feature>
<evidence type="ECO:0000259" key="10">
    <source>
        <dbReference type="Pfam" id="PF24598"/>
    </source>
</evidence>
<accession>A0AAV5QTH0</accession>
<proteinExistence type="inferred from homology"/>
<dbReference type="InterPro" id="IPR056457">
    <property type="entry name" value="DOP1_C"/>
</dbReference>
<dbReference type="InterPro" id="IPR040314">
    <property type="entry name" value="DOP1"/>
</dbReference>
<reference evidence="11 12" key="1">
    <citation type="journal article" date="2023" name="Elife">
        <title>Identification of key yeast species and microbe-microbe interactions impacting larval growth of Drosophila in the wild.</title>
        <authorList>
            <person name="Mure A."/>
            <person name="Sugiura Y."/>
            <person name="Maeda R."/>
            <person name="Honda K."/>
            <person name="Sakurai N."/>
            <person name="Takahashi Y."/>
            <person name="Watada M."/>
            <person name="Katoh T."/>
            <person name="Gotoh A."/>
            <person name="Gotoh Y."/>
            <person name="Taniguchi I."/>
            <person name="Nakamura K."/>
            <person name="Hayashi T."/>
            <person name="Katayama T."/>
            <person name="Uemura T."/>
            <person name="Hattori Y."/>
        </authorList>
    </citation>
    <scope>NUCLEOTIDE SEQUENCE [LARGE SCALE GENOMIC DNA]</scope>
    <source>
        <strain evidence="11 12">SC-9</strain>
    </source>
</reference>
<feature type="domain" description="DOP1 N-terminal" evidence="8">
    <location>
        <begin position="1"/>
        <end position="53"/>
    </location>
</feature>
<evidence type="ECO:0000313" key="11">
    <source>
        <dbReference type="EMBL" id="GMM38223.1"/>
    </source>
</evidence>
<dbReference type="Pfam" id="PF24597">
    <property type="entry name" value="TPR_DOP1_M"/>
    <property type="match status" value="1"/>
</dbReference>
<dbReference type="GO" id="GO:0005802">
    <property type="term" value="C:trans-Golgi network"/>
    <property type="evidence" value="ECO:0007669"/>
    <property type="project" value="TreeGrafter"/>
</dbReference>
<name>A0AAV5QTH0_9ASCO</name>
<comment type="subcellular location">
    <subcellularLocation>
        <location evidence="1">Golgi apparatus membrane</location>
        <topology evidence="1">Peripheral membrane protein</topology>
    </subcellularLocation>
</comment>
<dbReference type="GeneID" id="90076212"/>
<dbReference type="GO" id="GO:0015031">
    <property type="term" value="P:protein transport"/>
    <property type="evidence" value="ECO:0007669"/>
    <property type="project" value="UniProtKB-KW"/>
</dbReference>
<protein>
    <submittedName>
        <fullName evidence="11">Dop1 protein</fullName>
    </submittedName>
</protein>
<keyword evidence="3" id="KW-0653">Protein transport</keyword>
<dbReference type="PANTHER" id="PTHR14042:SF24">
    <property type="entry name" value="PROTEIN DOPEY-1 HOMOLOG"/>
    <property type="match status" value="1"/>
</dbReference>
<keyword evidence="5" id="KW-0472">Membrane</keyword>
<keyword evidence="4" id="KW-0333">Golgi apparatus</keyword>
<dbReference type="Pfam" id="PF24598">
    <property type="entry name" value="DOP1_C"/>
    <property type="match status" value="1"/>
</dbReference>
<feature type="compositionally biased region" description="Acidic residues" evidence="7">
    <location>
        <begin position="341"/>
        <end position="367"/>
    </location>
</feature>
<evidence type="ECO:0000256" key="4">
    <source>
        <dbReference type="ARBA" id="ARBA00023034"/>
    </source>
</evidence>
<organism evidence="11 12">
    <name type="scientific">Saccharomycopsis crataegensis</name>
    <dbReference type="NCBI Taxonomy" id="43959"/>
    <lineage>
        <taxon>Eukaryota</taxon>
        <taxon>Fungi</taxon>
        <taxon>Dikarya</taxon>
        <taxon>Ascomycota</taxon>
        <taxon>Saccharomycotina</taxon>
        <taxon>Saccharomycetes</taxon>
        <taxon>Saccharomycopsidaceae</taxon>
        <taxon>Saccharomycopsis</taxon>
    </lineage>
</organism>
<dbReference type="GO" id="GO:0000139">
    <property type="term" value="C:Golgi membrane"/>
    <property type="evidence" value="ECO:0007669"/>
    <property type="project" value="UniProtKB-SubCell"/>
</dbReference>
<evidence type="ECO:0000256" key="3">
    <source>
        <dbReference type="ARBA" id="ARBA00022927"/>
    </source>
</evidence>
<dbReference type="InterPro" id="IPR007249">
    <property type="entry name" value="DOP1_N"/>
</dbReference>
<dbReference type="GO" id="GO:0006895">
    <property type="term" value="P:Golgi to endosome transport"/>
    <property type="evidence" value="ECO:0007669"/>
    <property type="project" value="InterPro"/>
</dbReference>
<evidence type="ECO:0000259" key="8">
    <source>
        <dbReference type="Pfam" id="PF04118"/>
    </source>
</evidence>
<evidence type="ECO:0000259" key="9">
    <source>
        <dbReference type="Pfam" id="PF24597"/>
    </source>
</evidence>
<keyword evidence="2" id="KW-0813">Transport</keyword>
<evidence type="ECO:0000313" key="12">
    <source>
        <dbReference type="Proteomes" id="UP001360560"/>
    </source>
</evidence>
<dbReference type="SUPFAM" id="SSF48371">
    <property type="entry name" value="ARM repeat"/>
    <property type="match status" value="2"/>
</dbReference>
<dbReference type="GO" id="GO:0005768">
    <property type="term" value="C:endosome"/>
    <property type="evidence" value="ECO:0007669"/>
    <property type="project" value="TreeGrafter"/>
</dbReference>
<dbReference type="EMBL" id="BTFZ01000019">
    <property type="protein sequence ID" value="GMM38223.1"/>
    <property type="molecule type" value="Genomic_DNA"/>
</dbReference>
<evidence type="ECO:0000256" key="1">
    <source>
        <dbReference type="ARBA" id="ARBA00004395"/>
    </source>
</evidence>
<dbReference type="GO" id="GO:0005829">
    <property type="term" value="C:cytosol"/>
    <property type="evidence" value="ECO:0007669"/>
    <property type="project" value="GOC"/>
</dbReference>